<dbReference type="Ensembl" id="ENSSSCT00065019764.1">
    <property type="protein sequence ID" value="ENSSSCP00065008065.1"/>
    <property type="gene ID" value="ENSSSCG00065014862.1"/>
</dbReference>
<organism evidence="3 4">
    <name type="scientific">Sus scrofa</name>
    <name type="common">Pig</name>
    <dbReference type="NCBI Taxonomy" id="9823"/>
    <lineage>
        <taxon>Eukaryota</taxon>
        <taxon>Metazoa</taxon>
        <taxon>Chordata</taxon>
        <taxon>Craniata</taxon>
        <taxon>Vertebrata</taxon>
        <taxon>Euteleostomi</taxon>
        <taxon>Mammalia</taxon>
        <taxon>Eutheria</taxon>
        <taxon>Laurasiatheria</taxon>
        <taxon>Artiodactyla</taxon>
        <taxon>Suina</taxon>
        <taxon>Suidae</taxon>
        <taxon>Sus</taxon>
    </lineage>
</organism>
<sequence length="287" mass="31150">NIQESAGSAWIGSDPLFLLGGLGGRGESAGTTLSDLHSPPPGWLAARRWWGFGDLECPGWAAASHPVGLRGWLERWVRAPAVRADCARGTGGRSRWGARLFPRAEPAAAVRAQSRGPSRTPPGPGSSGDPEDDDAPSEDWKPRGRPRRPGGMAGWGRRGRSVHPSASVHPTGSASRPPSASRLKAARKPEPPSEREKAAIQKRAEGRAKVPPRFRDSVQRFFLSPTGLLKIIRLGLLLGALVCFISVEAQESYIAVTILEICIDVLFILMYMLTLHRLMTYLHWPLL</sequence>
<keyword evidence="2" id="KW-0472">Membrane</keyword>
<evidence type="ECO:0000313" key="3">
    <source>
        <dbReference type="Ensembl" id="ENSSSCP00065008065.1"/>
    </source>
</evidence>
<feature type="transmembrane region" description="Helical" evidence="2">
    <location>
        <begin position="227"/>
        <end position="247"/>
    </location>
</feature>
<evidence type="ECO:0000313" key="4">
    <source>
        <dbReference type="Proteomes" id="UP000694725"/>
    </source>
</evidence>
<dbReference type="Proteomes" id="UP000694725">
    <property type="component" value="Unplaced"/>
</dbReference>
<protein>
    <recommendedName>
        <fullName evidence="5">CKLF like MARVEL transmembrane domain containing 1</fullName>
    </recommendedName>
</protein>
<proteinExistence type="predicted"/>
<feature type="transmembrane region" description="Helical" evidence="2">
    <location>
        <begin position="253"/>
        <end position="273"/>
    </location>
</feature>
<keyword evidence="2" id="KW-0812">Transmembrane</keyword>
<feature type="compositionally biased region" description="Polar residues" evidence="1">
    <location>
        <begin position="168"/>
        <end position="178"/>
    </location>
</feature>
<evidence type="ECO:0008006" key="5">
    <source>
        <dbReference type="Google" id="ProtNLM"/>
    </source>
</evidence>
<accession>A0A8D1XMC1</accession>
<evidence type="ECO:0000256" key="2">
    <source>
        <dbReference type="SAM" id="Phobius"/>
    </source>
</evidence>
<feature type="region of interest" description="Disordered" evidence="1">
    <location>
        <begin position="105"/>
        <end position="209"/>
    </location>
</feature>
<evidence type="ECO:0000256" key="1">
    <source>
        <dbReference type="SAM" id="MobiDB-lite"/>
    </source>
</evidence>
<name>A0A8D1XMC1_PIG</name>
<feature type="compositionally biased region" description="Basic and acidic residues" evidence="1">
    <location>
        <begin position="187"/>
        <end position="209"/>
    </location>
</feature>
<keyword evidence="2" id="KW-1133">Transmembrane helix</keyword>
<reference evidence="3" key="1">
    <citation type="submission" date="2025-08" db="UniProtKB">
        <authorList>
            <consortium name="Ensembl"/>
        </authorList>
    </citation>
    <scope>IDENTIFICATION</scope>
</reference>
<dbReference type="AlphaFoldDB" id="A0A8D1XMC1"/>